<dbReference type="PANTHER" id="PTHR23077">
    <property type="entry name" value="AAA-FAMILY ATPASE"/>
    <property type="match status" value="1"/>
</dbReference>
<gene>
    <name evidence="2" type="ORF">D3H35_27235</name>
</gene>
<dbReference type="Proteomes" id="UP000266340">
    <property type="component" value="Unassembled WGS sequence"/>
</dbReference>
<proteinExistence type="predicted"/>
<dbReference type="InterPro" id="IPR050168">
    <property type="entry name" value="AAA_ATPase_domain"/>
</dbReference>
<keyword evidence="3" id="KW-1185">Reference proteome</keyword>
<dbReference type="OrthoDB" id="9806903at2"/>
<evidence type="ECO:0000313" key="3">
    <source>
        <dbReference type="Proteomes" id="UP000266340"/>
    </source>
</evidence>
<name>A0A398CIK9_9BACL</name>
<dbReference type="GO" id="GO:0016887">
    <property type="term" value="F:ATP hydrolysis activity"/>
    <property type="evidence" value="ECO:0007669"/>
    <property type="project" value="InterPro"/>
</dbReference>
<dbReference type="InterPro" id="IPR003959">
    <property type="entry name" value="ATPase_AAA_core"/>
</dbReference>
<dbReference type="InterPro" id="IPR027417">
    <property type="entry name" value="P-loop_NTPase"/>
</dbReference>
<organism evidence="2 3">
    <name type="scientific">Cohnella faecalis</name>
    <dbReference type="NCBI Taxonomy" id="2315694"/>
    <lineage>
        <taxon>Bacteria</taxon>
        <taxon>Bacillati</taxon>
        <taxon>Bacillota</taxon>
        <taxon>Bacilli</taxon>
        <taxon>Bacillales</taxon>
        <taxon>Paenibacillaceae</taxon>
        <taxon>Cohnella</taxon>
    </lineage>
</organism>
<dbReference type="CDD" id="cd19481">
    <property type="entry name" value="RecA-like_protease"/>
    <property type="match status" value="1"/>
</dbReference>
<feature type="domain" description="AAA+ ATPase" evidence="1">
    <location>
        <begin position="294"/>
        <end position="392"/>
    </location>
</feature>
<reference evidence="2 3" key="1">
    <citation type="submission" date="2018-09" db="EMBL/GenBank/DDBJ databases">
        <title>Cohnella cavernae sp. nov., isolated from a karst cave.</title>
        <authorList>
            <person name="Zhu H."/>
        </authorList>
    </citation>
    <scope>NUCLEOTIDE SEQUENCE [LARGE SCALE GENOMIC DNA]</scope>
    <source>
        <strain evidence="2 3">K2E09-144</strain>
    </source>
</reference>
<dbReference type="Gene3D" id="3.40.50.300">
    <property type="entry name" value="P-loop containing nucleotide triphosphate hydrolases"/>
    <property type="match status" value="1"/>
</dbReference>
<comment type="caution">
    <text evidence="2">The sequence shown here is derived from an EMBL/GenBank/DDBJ whole genome shotgun (WGS) entry which is preliminary data.</text>
</comment>
<sequence length="407" mass="46445">MERYMSLLSPGDQPPALLGHEDIQAKLRKWITRRASGSEVSNSALIISLWGTEGAGKKTQLAHLGHYFNEPMLFVDMTKVPEEEREGPDALDNVFREAAIQQALPVLCGFLLQEDSEAMRNRKRELLDRLKTMSGIVFVLSEQPCQPIDLRSRIDLELEIPPLEGEKRSDAWRTLAAAYEVDESVDWGILASRFVFSPGQMSNAMRTARTLSEWRQEEGKSGPIRWSDMVEACYKQLNHHLDAKAKRLTPKKRWEDLVLPEAQTKKLRHACNHIQYKHTVYGLWGFDKKLSYGTGVSLLFSGPPGTGKTMAAEVVAKELDMEIYKIDLSQIISKYIGETEKNLREIFDEAEKSCAILFFDEADALFGKRSEVKDSHDKNANTEVAFLLQKIEEYGEYRLWRRTICKT</sequence>
<dbReference type="GO" id="GO:0005524">
    <property type="term" value="F:ATP binding"/>
    <property type="evidence" value="ECO:0007669"/>
    <property type="project" value="InterPro"/>
</dbReference>
<dbReference type="Pfam" id="PF00004">
    <property type="entry name" value="AAA"/>
    <property type="match status" value="1"/>
</dbReference>
<dbReference type="SUPFAM" id="SSF52540">
    <property type="entry name" value="P-loop containing nucleoside triphosphate hydrolases"/>
    <property type="match status" value="2"/>
</dbReference>
<evidence type="ECO:0000259" key="1">
    <source>
        <dbReference type="SMART" id="SM00382"/>
    </source>
</evidence>
<evidence type="ECO:0000313" key="2">
    <source>
        <dbReference type="EMBL" id="RIE00688.1"/>
    </source>
</evidence>
<dbReference type="InterPro" id="IPR003593">
    <property type="entry name" value="AAA+_ATPase"/>
</dbReference>
<dbReference type="EMBL" id="QXJM01000049">
    <property type="protein sequence ID" value="RIE00688.1"/>
    <property type="molecule type" value="Genomic_DNA"/>
</dbReference>
<accession>A0A398CIK9</accession>
<protein>
    <submittedName>
        <fullName evidence="2">AAA family ATPase</fullName>
    </submittedName>
</protein>
<feature type="domain" description="AAA+ ATPase" evidence="1">
    <location>
        <begin position="43"/>
        <end position="164"/>
    </location>
</feature>
<dbReference type="SMART" id="SM00382">
    <property type="entry name" value="AAA"/>
    <property type="match status" value="2"/>
</dbReference>
<dbReference type="AlphaFoldDB" id="A0A398CIK9"/>